<protein>
    <submittedName>
        <fullName evidence="1">Uncharacterized protein</fullName>
    </submittedName>
</protein>
<dbReference type="SUPFAM" id="SSF56235">
    <property type="entry name" value="N-terminal nucleophile aminohydrolases (Ntn hydrolases)"/>
    <property type="match status" value="1"/>
</dbReference>
<dbReference type="Proteomes" id="UP001202328">
    <property type="component" value="Unassembled WGS sequence"/>
</dbReference>
<comment type="caution">
    <text evidence="1">The sequence shown here is derived from an EMBL/GenBank/DDBJ whole genome shotgun (WGS) entry which is preliminary data.</text>
</comment>
<dbReference type="EMBL" id="JAJJMB010002292">
    <property type="protein sequence ID" value="KAI3952203.1"/>
    <property type="molecule type" value="Genomic_DNA"/>
</dbReference>
<sequence length="264" mass="29107">MAAKVTRSRALIGTDDSDASSYSSSPYFSPIRFHGTALTGLVTDTAMVMTGDGMSHTEVQYDLAQDAYTVVRLDEFYQPVIKVCKINSSMFFCASGNEDDCKTLRIWLLRWFAKWGWEKKTFRQYADLLQDGIKKLEGSDEEKPQALLGGFDKNEDPCVPLLYMVSTEYVFAVHASRERFVCIGCGHDISGAFLTPRFDASTCSVDQVVWLGQGSVARAGDDGSADGIITTVAVTAAGIVHHSGIDIKDVRKLHGFRPVRRPLL</sequence>
<keyword evidence="2" id="KW-1185">Reference proteome</keyword>
<proteinExistence type="predicted"/>
<gene>
    <name evidence="1" type="ORF">MKW98_005898</name>
</gene>
<accession>A0AAD4TAW4</accession>
<dbReference type="AlphaFoldDB" id="A0AAD4TAW4"/>
<dbReference type="InterPro" id="IPR029055">
    <property type="entry name" value="Ntn_hydrolases_N"/>
</dbReference>
<dbReference type="Gene3D" id="3.60.20.10">
    <property type="entry name" value="Glutamine Phosphoribosylpyrophosphate, subunit 1, domain 1"/>
    <property type="match status" value="1"/>
</dbReference>
<reference evidence="1" key="1">
    <citation type="submission" date="2022-04" db="EMBL/GenBank/DDBJ databases">
        <title>A functionally conserved STORR gene fusion in Papaver species that diverged 16.8 million years ago.</title>
        <authorList>
            <person name="Catania T."/>
        </authorList>
    </citation>
    <scope>NUCLEOTIDE SEQUENCE</scope>
    <source>
        <strain evidence="1">S-188037</strain>
    </source>
</reference>
<evidence type="ECO:0000313" key="2">
    <source>
        <dbReference type="Proteomes" id="UP001202328"/>
    </source>
</evidence>
<organism evidence="1 2">
    <name type="scientific">Papaver atlanticum</name>
    <dbReference type="NCBI Taxonomy" id="357466"/>
    <lineage>
        <taxon>Eukaryota</taxon>
        <taxon>Viridiplantae</taxon>
        <taxon>Streptophyta</taxon>
        <taxon>Embryophyta</taxon>
        <taxon>Tracheophyta</taxon>
        <taxon>Spermatophyta</taxon>
        <taxon>Magnoliopsida</taxon>
        <taxon>Ranunculales</taxon>
        <taxon>Papaveraceae</taxon>
        <taxon>Papaveroideae</taxon>
        <taxon>Papaver</taxon>
    </lineage>
</organism>
<name>A0AAD4TAW4_9MAGN</name>
<evidence type="ECO:0000313" key="1">
    <source>
        <dbReference type="EMBL" id="KAI3952203.1"/>
    </source>
</evidence>